<gene>
    <name evidence="7" type="ORF">ESP50_06575</name>
</gene>
<protein>
    <submittedName>
        <fullName evidence="7">LysR family transcriptional regulator</fullName>
    </submittedName>
</protein>
<dbReference type="Pfam" id="PF03466">
    <property type="entry name" value="LysR_substrate"/>
    <property type="match status" value="2"/>
</dbReference>
<evidence type="ECO:0000313" key="8">
    <source>
        <dbReference type="Proteomes" id="UP000292686"/>
    </source>
</evidence>
<dbReference type="SUPFAM" id="SSF53850">
    <property type="entry name" value="Periplasmic binding protein-like II"/>
    <property type="match status" value="1"/>
</dbReference>
<sequence length="288" mass="31254">MGTRAAELGEPLGRVRLQLLEIVTGDVALAEGFRGCFEQNAELLGGGLGLHGLLSTHSIRLVPPPRNTLGIVRITYVEGVSPAKWLRIWADRRPDRPLETDRVLESEQLEALASGSADMAFVRLPIDETGLHVIALWEEVAVAALPRDHAYGDAESIELADLEGEMTAPVQATTELTLELVAAGTGYAIVPHSLARLYARRDVKAVPVSDAPTTRIALVWPLDRDDDDTQEFVGVVRGRTAKSSRGADAPDEPAPVKKPARPSTPKKPAARVFRSSRARRPPPRKGRR</sequence>
<feature type="region of interest" description="Disordered" evidence="5">
    <location>
        <begin position="237"/>
        <end position="288"/>
    </location>
</feature>
<dbReference type="PANTHER" id="PTHR30346">
    <property type="entry name" value="TRANSCRIPTIONAL DUAL REGULATOR HCAR-RELATED"/>
    <property type="match status" value="1"/>
</dbReference>
<feature type="domain" description="LysR substrate-binding" evidence="6">
    <location>
        <begin position="84"/>
        <end position="165"/>
    </location>
</feature>
<evidence type="ECO:0000256" key="5">
    <source>
        <dbReference type="SAM" id="MobiDB-lite"/>
    </source>
</evidence>
<dbReference type="GO" id="GO:0032993">
    <property type="term" value="C:protein-DNA complex"/>
    <property type="evidence" value="ECO:0007669"/>
    <property type="project" value="TreeGrafter"/>
</dbReference>
<dbReference type="AlphaFoldDB" id="A0A4Q2M5Y4"/>
<organism evidence="7 8">
    <name type="scientific">Agromyces atrinae</name>
    <dbReference type="NCBI Taxonomy" id="592376"/>
    <lineage>
        <taxon>Bacteria</taxon>
        <taxon>Bacillati</taxon>
        <taxon>Actinomycetota</taxon>
        <taxon>Actinomycetes</taxon>
        <taxon>Micrococcales</taxon>
        <taxon>Microbacteriaceae</taxon>
        <taxon>Agromyces</taxon>
    </lineage>
</organism>
<comment type="caution">
    <text evidence="7">The sequence shown here is derived from an EMBL/GenBank/DDBJ whole genome shotgun (WGS) entry which is preliminary data.</text>
</comment>
<proteinExistence type="inferred from homology"/>
<dbReference type="GO" id="GO:0003700">
    <property type="term" value="F:DNA-binding transcription factor activity"/>
    <property type="evidence" value="ECO:0007669"/>
    <property type="project" value="TreeGrafter"/>
</dbReference>
<keyword evidence="8" id="KW-1185">Reference proteome</keyword>
<accession>A0A4Q2M5Y4</accession>
<dbReference type="EMBL" id="SDPM01000002">
    <property type="protein sequence ID" value="RXZ87574.1"/>
    <property type="molecule type" value="Genomic_DNA"/>
</dbReference>
<reference evidence="7 8" key="1">
    <citation type="submission" date="2019-01" db="EMBL/GenBank/DDBJ databases">
        <title>Agromyces.</title>
        <authorList>
            <person name="Li J."/>
        </authorList>
    </citation>
    <scope>NUCLEOTIDE SEQUENCE [LARGE SCALE GENOMIC DNA]</scope>
    <source>
        <strain evidence="7 8">DSM 23870</strain>
    </source>
</reference>
<feature type="domain" description="LysR substrate-binding" evidence="6">
    <location>
        <begin position="174"/>
        <end position="238"/>
    </location>
</feature>
<name>A0A4Q2M5Y4_9MICO</name>
<dbReference type="OrthoDB" id="3388207at2"/>
<dbReference type="Gene3D" id="3.40.190.10">
    <property type="entry name" value="Periplasmic binding protein-like II"/>
    <property type="match status" value="4"/>
</dbReference>
<evidence type="ECO:0000256" key="4">
    <source>
        <dbReference type="ARBA" id="ARBA00023163"/>
    </source>
</evidence>
<keyword evidence="2" id="KW-0805">Transcription regulation</keyword>
<evidence type="ECO:0000256" key="1">
    <source>
        <dbReference type="ARBA" id="ARBA00009437"/>
    </source>
</evidence>
<dbReference type="GO" id="GO:0003677">
    <property type="term" value="F:DNA binding"/>
    <property type="evidence" value="ECO:0007669"/>
    <property type="project" value="UniProtKB-KW"/>
</dbReference>
<comment type="similarity">
    <text evidence="1">Belongs to the LysR transcriptional regulatory family.</text>
</comment>
<dbReference type="PANTHER" id="PTHR30346:SF0">
    <property type="entry name" value="HCA OPERON TRANSCRIPTIONAL ACTIVATOR HCAR"/>
    <property type="match status" value="1"/>
</dbReference>
<keyword evidence="3" id="KW-0238">DNA-binding</keyword>
<feature type="compositionally biased region" description="Basic residues" evidence="5">
    <location>
        <begin position="274"/>
        <end position="288"/>
    </location>
</feature>
<evidence type="ECO:0000256" key="3">
    <source>
        <dbReference type="ARBA" id="ARBA00023125"/>
    </source>
</evidence>
<dbReference type="Proteomes" id="UP000292686">
    <property type="component" value="Unassembled WGS sequence"/>
</dbReference>
<dbReference type="InterPro" id="IPR005119">
    <property type="entry name" value="LysR_subst-bd"/>
</dbReference>
<evidence type="ECO:0000259" key="6">
    <source>
        <dbReference type="Pfam" id="PF03466"/>
    </source>
</evidence>
<evidence type="ECO:0000256" key="2">
    <source>
        <dbReference type="ARBA" id="ARBA00023015"/>
    </source>
</evidence>
<keyword evidence="4" id="KW-0804">Transcription</keyword>
<evidence type="ECO:0000313" key="7">
    <source>
        <dbReference type="EMBL" id="RXZ87574.1"/>
    </source>
</evidence>